<dbReference type="EnsemblMetazoa" id="XM_030995543">
    <property type="protein sequence ID" value="XP_030851403"/>
    <property type="gene ID" value="LOC105444605"/>
</dbReference>
<sequence length="454" mass="50990">MGRQPEPDTTHDDESGYESVGKREMLWAVESIYSAVKDGSVTTSDYQFKFTTAKYNKQAGSCNRRARRSSSYEPEFSVEMLVAVKKAFEDIENGSLKEGGYYFELSTPHFQFTSGCYPRQEKEGGTYVDDKQEPILLCSPDDKSFVAGLLYMIHVIVVLETVRTLLLASPVGANHITGGGQHLTLTAGENGIIPFACRNEQQFATKYYTVKFEEKDRPFYINGIFDPEGLTSPDQAERFSVQYFEQGSAMSVEINIASVSVEDQGTYIVVLIIQGETNENHSMKKHVLIFIPPSPAVCFLTPSESMENFYEVHCHSKPGSGDSTLTCFQNDDKIPYQKDGGDTQIVYRRIFWLMDIDIPVFCCSHDITEMGTITQTSCDQYRHPRIEPTNSPISPGDKIPTKIVQTTKPLSVEEEKKQPSLEITPYSGCIRNADWHAVILPLMALFTYMCISNP</sequence>
<proteinExistence type="predicted"/>
<dbReference type="GeneID" id="105444605"/>
<evidence type="ECO:0000313" key="1">
    <source>
        <dbReference type="EnsemblMetazoa" id="XP_030851403"/>
    </source>
</evidence>
<evidence type="ECO:0000313" key="2">
    <source>
        <dbReference type="Proteomes" id="UP000007110"/>
    </source>
</evidence>
<keyword evidence="2" id="KW-1185">Reference proteome</keyword>
<dbReference type="AlphaFoldDB" id="A0A7M7PGI6"/>
<organism evidence="1 2">
    <name type="scientific">Strongylocentrotus purpuratus</name>
    <name type="common">Purple sea urchin</name>
    <dbReference type="NCBI Taxonomy" id="7668"/>
    <lineage>
        <taxon>Eukaryota</taxon>
        <taxon>Metazoa</taxon>
        <taxon>Echinodermata</taxon>
        <taxon>Eleutherozoa</taxon>
        <taxon>Echinozoa</taxon>
        <taxon>Echinoidea</taxon>
        <taxon>Euechinoidea</taxon>
        <taxon>Echinacea</taxon>
        <taxon>Camarodonta</taxon>
        <taxon>Echinidea</taxon>
        <taxon>Strongylocentrotidae</taxon>
        <taxon>Strongylocentrotus</taxon>
    </lineage>
</organism>
<dbReference type="OrthoDB" id="10155965at2759"/>
<dbReference type="RefSeq" id="XP_030851403.1">
    <property type="nucleotide sequence ID" value="XM_030995543.1"/>
</dbReference>
<dbReference type="Proteomes" id="UP000007110">
    <property type="component" value="Unassembled WGS sequence"/>
</dbReference>
<dbReference type="InParanoid" id="A0A7M7PGI6"/>
<accession>A0A7M7PGI6</accession>
<protein>
    <submittedName>
        <fullName evidence="1">Uncharacterized protein</fullName>
    </submittedName>
</protein>
<reference evidence="2" key="1">
    <citation type="submission" date="2015-02" db="EMBL/GenBank/DDBJ databases">
        <title>Genome sequencing for Strongylocentrotus purpuratus.</title>
        <authorList>
            <person name="Murali S."/>
            <person name="Liu Y."/>
            <person name="Vee V."/>
            <person name="English A."/>
            <person name="Wang M."/>
            <person name="Skinner E."/>
            <person name="Han Y."/>
            <person name="Muzny D.M."/>
            <person name="Worley K.C."/>
            <person name="Gibbs R.A."/>
        </authorList>
    </citation>
    <scope>NUCLEOTIDE SEQUENCE</scope>
</reference>
<dbReference type="KEGG" id="spu:105444605"/>
<reference evidence="1" key="2">
    <citation type="submission" date="2021-01" db="UniProtKB">
        <authorList>
            <consortium name="EnsemblMetazoa"/>
        </authorList>
    </citation>
    <scope>IDENTIFICATION</scope>
</reference>
<name>A0A7M7PGI6_STRPU</name>